<dbReference type="Gene3D" id="1.10.260.40">
    <property type="entry name" value="lambda repressor-like DNA-binding domains"/>
    <property type="match status" value="1"/>
</dbReference>
<dbReference type="EMBL" id="JBBMFI010000004">
    <property type="protein sequence ID" value="MEQ2565025.1"/>
    <property type="molecule type" value="Genomic_DNA"/>
</dbReference>
<sequence length="284" mass="33340">MVYTFDEKKIKSKLVKLRKENKDTQETFAKKLSAKMGGIEISRTTVATWETDKNQTVPKYDYLINICNMYNCDVNYFFEVNSVKSKEIKEVADLLHISEKSVEILKDNSNYGDMLDCLINNDSFDSFVNRINQLTAYSVVDDAITTVFTESYCKKLKQFFDEYYFSEFPMEVSKENFRKFLLTKISSNKFNPEKYIERKFLEEGKNCVYNQCDDFSALPKLEKYDLIINFISDVGYDHFDAKKKVENSEFRLQGIMSLFIKDVIEKESNKIRENLKKKATGSRN</sequence>
<organism evidence="2 3">
    <name type="scientific">Ruminococcoides intestinihominis</name>
    <dbReference type="NCBI Taxonomy" id="3133161"/>
    <lineage>
        <taxon>Bacteria</taxon>
        <taxon>Bacillati</taxon>
        <taxon>Bacillota</taxon>
        <taxon>Clostridia</taxon>
        <taxon>Eubacteriales</taxon>
        <taxon>Oscillospiraceae</taxon>
        <taxon>Ruminococcoides</taxon>
    </lineage>
</organism>
<dbReference type="Proteomes" id="UP001478133">
    <property type="component" value="Unassembled WGS sequence"/>
</dbReference>
<dbReference type="PROSITE" id="PS50943">
    <property type="entry name" value="HTH_CROC1"/>
    <property type="match status" value="1"/>
</dbReference>
<name>A0ABV1HRS8_9FIRM</name>
<keyword evidence="3" id="KW-1185">Reference proteome</keyword>
<dbReference type="InterPro" id="IPR001387">
    <property type="entry name" value="Cro/C1-type_HTH"/>
</dbReference>
<evidence type="ECO:0000313" key="2">
    <source>
        <dbReference type="EMBL" id="MEQ2565025.1"/>
    </source>
</evidence>
<dbReference type="RefSeq" id="WP_367286298.1">
    <property type="nucleotide sequence ID" value="NZ_JBBMEY010000006.1"/>
</dbReference>
<reference evidence="2 3" key="1">
    <citation type="submission" date="2024-03" db="EMBL/GenBank/DDBJ databases">
        <title>Human intestinal bacterial collection.</title>
        <authorList>
            <person name="Pauvert C."/>
            <person name="Hitch T.C.A."/>
            <person name="Clavel T."/>
        </authorList>
    </citation>
    <scope>NUCLEOTIDE SEQUENCE [LARGE SCALE GENOMIC DNA]</scope>
    <source>
        <strain evidence="2 3">CLA-AP-H18</strain>
    </source>
</reference>
<proteinExistence type="predicted"/>
<protein>
    <submittedName>
        <fullName evidence="2">Helix-turn-helix transcriptional regulator</fullName>
    </submittedName>
</protein>
<dbReference type="InterPro" id="IPR010982">
    <property type="entry name" value="Lambda_DNA-bd_dom_sf"/>
</dbReference>
<dbReference type="CDD" id="cd00093">
    <property type="entry name" value="HTH_XRE"/>
    <property type="match status" value="1"/>
</dbReference>
<accession>A0ABV1HRS8</accession>
<evidence type="ECO:0000313" key="3">
    <source>
        <dbReference type="Proteomes" id="UP001478133"/>
    </source>
</evidence>
<evidence type="ECO:0000259" key="1">
    <source>
        <dbReference type="PROSITE" id="PS50943"/>
    </source>
</evidence>
<feature type="domain" description="HTH cro/C1-type" evidence="1">
    <location>
        <begin position="14"/>
        <end position="77"/>
    </location>
</feature>
<comment type="caution">
    <text evidence="2">The sequence shown here is derived from an EMBL/GenBank/DDBJ whole genome shotgun (WGS) entry which is preliminary data.</text>
</comment>
<gene>
    <name evidence="2" type="ORF">ABFO16_02095</name>
</gene>
<dbReference type="SUPFAM" id="SSF47413">
    <property type="entry name" value="lambda repressor-like DNA-binding domains"/>
    <property type="match status" value="1"/>
</dbReference>